<evidence type="ECO:0000313" key="2">
    <source>
        <dbReference type="Proteomes" id="UP000593567"/>
    </source>
</evidence>
<reference evidence="1" key="1">
    <citation type="submission" date="2020-06" db="EMBL/GenBank/DDBJ databases">
        <title>Draft genome of Bugula neritina, a colonial animal packing powerful symbionts and potential medicines.</title>
        <authorList>
            <person name="Rayko M."/>
        </authorList>
    </citation>
    <scope>NUCLEOTIDE SEQUENCE [LARGE SCALE GENOMIC DNA]</scope>
    <source>
        <strain evidence="1">Kwan_BN1</strain>
    </source>
</reference>
<comment type="caution">
    <text evidence="1">The sequence shown here is derived from an EMBL/GenBank/DDBJ whole genome shotgun (WGS) entry which is preliminary data.</text>
</comment>
<dbReference type="Proteomes" id="UP000593567">
    <property type="component" value="Unassembled WGS sequence"/>
</dbReference>
<proteinExistence type="predicted"/>
<dbReference type="EMBL" id="VXIV02000360">
    <property type="protein sequence ID" value="KAF6038764.1"/>
    <property type="molecule type" value="Genomic_DNA"/>
</dbReference>
<protein>
    <submittedName>
        <fullName evidence="1">Uncharacterized protein</fullName>
    </submittedName>
</protein>
<name>A0A7J7KL78_BUGNE</name>
<gene>
    <name evidence="1" type="ORF">EB796_002932</name>
</gene>
<organism evidence="1 2">
    <name type="scientific">Bugula neritina</name>
    <name type="common">Brown bryozoan</name>
    <name type="synonym">Sertularia neritina</name>
    <dbReference type="NCBI Taxonomy" id="10212"/>
    <lineage>
        <taxon>Eukaryota</taxon>
        <taxon>Metazoa</taxon>
        <taxon>Spiralia</taxon>
        <taxon>Lophotrochozoa</taxon>
        <taxon>Bryozoa</taxon>
        <taxon>Gymnolaemata</taxon>
        <taxon>Cheilostomatida</taxon>
        <taxon>Flustrina</taxon>
        <taxon>Buguloidea</taxon>
        <taxon>Bugulidae</taxon>
        <taxon>Bugula</taxon>
    </lineage>
</organism>
<sequence length="97" mass="11222">MWCCNTPSTTVADFQIRDSRMETLVTSALVTKSQVLEFRLSSCSNNNFHHNYSTCYCLTISWKLFLQPFSIWQHLAARVALYNVIITTSTKTRYSKT</sequence>
<evidence type="ECO:0000313" key="1">
    <source>
        <dbReference type="EMBL" id="KAF6038764.1"/>
    </source>
</evidence>
<accession>A0A7J7KL78</accession>
<dbReference type="AlphaFoldDB" id="A0A7J7KL78"/>
<keyword evidence="2" id="KW-1185">Reference proteome</keyword>